<organism evidence="1 2">
    <name type="scientific">Photobacterium lutimaris</name>
    <dbReference type="NCBI Taxonomy" id="388278"/>
    <lineage>
        <taxon>Bacteria</taxon>
        <taxon>Pseudomonadati</taxon>
        <taxon>Pseudomonadota</taxon>
        <taxon>Gammaproteobacteria</taxon>
        <taxon>Vibrionales</taxon>
        <taxon>Vibrionaceae</taxon>
        <taxon>Photobacterium</taxon>
    </lineage>
</organism>
<sequence>MSNLDNFGKLLTLSLRDSALNRCLDIESGKMRSPECKELTSELSEFSESQIKVVKRLLTQCVDTGIHDFLFALEEAQDELTVLVNGDDIVNESDGIQGEIFTEDGWFEKFSEHKENGI</sequence>
<keyword evidence="2" id="KW-1185">Reference proteome</keyword>
<dbReference type="AlphaFoldDB" id="A0A2T3J0J9"/>
<dbReference type="EMBL" id="PYMH01000002">
    <property type="protein sequence ID" value="PSU34577.1"/>
    <property type="molecule type" value="Genomic_DNA"/>
</dbReference>
<name>A0A2T3J0J9_9GAMM</name>
<dbReference type="Proteomes" id="UP000241222">
    <property type="component" value="Unassembled WGS sequence"/>
</dbReference>
<comment type="caution">
    <text evidence="1">The sequence shown here is derived from an EMBL/GenBank/DDBJ whole genome shotgun (WGS) entry which is preliminary data.</text>
</comment>
<dbReference type="OrthoDB" id="292317at2"/>
<reference evidence="1 2" key="1">
    <citation type="submission" date="2018-03" db="EMBL/GenBank/DDBJ databases">
        <title>Whole genome sequencing of Histamine producing bacteria.</title>
        <authorList>
            <person name="Butler K."/>
        </authorList>
    </citation>
    <scope>NUCLEOTIDE SEQUENCE [LARGE SCALE GENOMIC DNA]</scope>
    <source>
        <strain evidence="1 2">JCM 13586</strain>
    </source>
</reference>
<proteinExistence type="predicted"/>
<evidence type="ECO:0000313" key="2">
    <source>
        <dbReference type="Proteomes" id="UP000241222"/>
    </source>
</evidence>
<protein>
    <submittedName>
        <fullName evidence="1">Uncharacterized protein</fullName>
    </submittedName>
</protein>
<gene>
    <name evidence="1" type="ORF">C9I99_05570</name>
</gene>
<dbReference type="RefSeq" id="WP_107347893.1">
    <property type="nucleotide sequence ID" value="NZ_PYMH01000002.1"/>
</dbReference>
<accession>A0A2T3J0J9</accession>
<evidence type="ECO:0000313" key="1">
    <source>
        <dbReference type="EMBL" id="PSU34577.1"/>
    </source>
</evidence>